<comment type="caution">
    <text evidence="4">The sequence shown here is derived from an EMBL/GenBank/DDBJ whole genome shotgun (WGS) entry which is preliminary data.</text>
</comment>
<feature type="domain" description="HTH cro/C1-type" evidence="3">
    <location>
        <begin position="15"/>
        <end position="70"/>
    </location>
</feature>
<evidence type="ECO:0000313" key="4">
    <source>
        <dbReference type="EMBL" id="GAA3003432.1"/>
    </source>
</evidence>
<evidence type="ECO:0000313" key="5">
    <source>
        <dbReference type="Proteomes" id="UP001499930"/>
    </source>
</evidence>
<keyword evidence="5" id="KW-1185">Reference proteome</keyword>
<sequence>MSDDLPEPTRVLLQELRALRERAGLDLRALEQATHASRSTWGRWLSGETWIPLDAVEGLARLCREDERRFRRLWEAAERDRRAADLPDTGQRIRETAGDEPGASVPGPGTTVPEWGAPVPEAEAVPLSRTGPVPGSASDPGAGAGVTVPVHGGSVPDLGVTLVERGPVVPGPGTPVPGYGAPPPDAGVTVRDLDVTEPGLGMAVSRPPSGRSRRRFLIGTAVGLSLGMAAGVAIGGSVLMNRKDEDPEPPGAATGQATVTTAGRAAAIDRETVIERAESWRPGTAQRVPYSQLKKHDGYRTDGSGYVSMALGLRKPGPNTISLASPGLSRRIKMSELMRGDLVIDPVGGNTARAVVIFDRWADSGHTSYWAYQQRAQYGTDHRVVRHGLVPGDDFRAYRPVNLRDGATGQDTAAPE</sequence>
<dbReference type="Pfam" id="PF13560">
    <property type="entry name" value="HTH_31"/>
    <property type="match status" value="1"/>
</dbReference>
<feature type="region of interest" description="Disordered" evidence="1">
    <location>
        <begin position="79"/>
        <end position="116"/>
    </location>
</feature>
<dbReference type="InterPro" id="IPR010982">
    <property type="entry name" value="Lambda_DNA-bd_dom_sf"/>
</dbReference>
<gene>
    <name evidence="4" type="ORF">GCM10017559_26060</name>
</gene>
<dbReference type="SMART" id="SM00530">
    <property type="entry name" value="HTH_XRE"/>
    <property type="match status" value="1"/>
</dbReference>
<dbReference type="InterPro" id="IPR001387">
    <property type="entry name" value="Cro/C1-type_HTH"/>
</dbReference>
<dbReference type="CDD" id="cd00093">
    <property type="entry name" value="HTH_XRE"/>
    <property type="match status" value="1"/>
</dbReference>
<organism evidence="4 5">
    <name type="scientific">Streptosporangium longisporum</name>
    <dbReference type="NCBI Taxonomy" id="46187"/>
    <lineage>
        <taxon>Bacteria</taxon>
        <taxon>Bacillati</taxon>
        <taxon>Actinomycetota</taxon>
        <taxon>Actinomycetes</taxon>
        <taxon>Streptosporangiales</taxon>
        <taxon>Streptosporangiaceae</taxon>
        <taxon>Streptosporangium</taxon>
    </lineage>
</organism>
<feature type="transmembrane region" description="Helical" evidence="2">
    <location>
        <begin position="216"/>
        <end position="240"/>
    </location>
</feature>
<keyword evidence="2" id="KW-0812">Transmembrane</keyword>
<evidence type="ECO:0000259" key="3">
    <source>
        <dbReference type="SMART" id="SM00530"/>
    </source>
</evidence>
<accession>A0ABP6KHC2</accession>
<dbReference type="SUPFAM" id="SSF47413">
    <property type="entry name" value="lambda repressor-like DNA-binding domains"/>
    <property type="match status" value="1"/>
</dbReference>
<keyword evidence="2" id="KW-1133">Transmembrane helix</keyword>
<dbReference type="Proteomes" id="UP001499930">
    <property type="component" value="Unassembled WGS sequence"/>
</dbReference>
<keyword evidence="2" id="KW-0472">Membrane</keyword>
<dbReference type="RefSeq" id="WP_344893199.1">
    <property type="nucleotide sequence ID" value="NZ_BAAAWD010000006.1"/>
</dbReference>
<dbReference type="Gene3D" id="1.10.260.40">
    <property type="entry name" value="lambda repressor-like DNA-binding domains"/>
    <property type="match status" value="1"/>
</dbReference>
<evidence type="ECO:0000256" key="1">
    <source>
        <dbReference type="SAM" id="MobiDB-lite"/>
    </source>
</evidence>
<reference evidence="5" key="1">
    <citation type="journal article" date="2019" name="Int. J. Syst. Evol. Microbiol.">
        <title>The Global Catalogue of Microorganisms (GCM) 10K type strain sequencing project: providing services to taxonomists for standard genome sequencing and annotation.</title>
        <authorList>
            <consortium name="The Broad Institute Genomics Platform"/>
            <consortium name="The Broad Institute Genome Sequencing Center for Infectious Disease"/>
            <person name="Wu L."/>
            <person name="Ma J."/>
        </authorList>
    </citation>
    <scope>NUCLEOTIDE SEQUENCE [LARGE SCALE GENOMIC DNA]</scope>
    <source>
        <strain evidence="5">JCM 3106</strain>
    </source>
</reference>
<feature type="compositionally biased region" description="Basic and acidic residues" evidence="1">
    <location>
        <begin position="79"/>
        <end position="97"/>
    </location>
</feature>
<proteinExistence type="predicted"/>
<evidence type="ECO:0000256" key="2">
    <source>
        <dbReference type="SAM" id="Phobius"/>
    </source>
</evidence>
<protein>
    <recommendedName>
        <fullName evidence="3">HTH cro/C1-type domain-containing protein</fullName>
    </recommendedName>
</protein>
<name>A0ABP6KHC2_9ACTN</name>
<dbReference type="EMBL" id="BAAAWD010000006">
    <property type="protein sequence ID" value="GAA3003432.1"/>
    <property type="molecule type" value="Genomic_DNA"/>
</dbReference>